<dbReference type="RefSeq" id="WP_388233033.1">
    <property type="nucleotide sequence ID" value="NZ_JBHVZQ010000002.1"/>
</dbReference>
<evidence type="ECO:0000313" key="2">
    <source>
        <dbReference type="EMBL" id="MFF1272558.1"/>
    </source>
</evidence>
<name>A0ABW6Q042_9ACTN</name>
<dbReference type="Proteomes" id="UP001601627">
    <property type="component" value="Unassembled WGS sequence"/>
</dbReference>
<sequence>MDTRMPAPFGSGAYGVARSPQLLPHGVGTFSGLRGKALEKVAPVSTACSMEVTPWVTTDAQRSYGQGLNAPAAPGGSVAAGEPGAEKPSATCVTM</sequence>
<gene>
    <name evidence="2" type="ORF">ACFVZC_03935</name>
</gene>
<evidence type="ECO:0000256" key="1">
    <source>
        <dbReference type="SAM" id="MobiDB-lite"/>
    </source>
</evidence>
<organism evidence="2 3">
    <name type="scientific">Streptomyces marokkonensis</name>
    <dbReference type="NCBI Taxonomy" id="324855"/>
    <lineage>
        <taxon>Bacteria</taxon>
        <taxon>Bacillati</taxon>
        <taxon>Actinomycetota</taxon>
        <taxon>Actinomycetes</taxon>
        <taxon>Kitasatosporales</taxon>
        <taxon>Streptomycetaceae</taxon>
        <taxon>Streptomyces</taxon>
    </lineage>
</organism>
<evidence type="ECO:0000313" key="3">
    <source>
        <dbReference type="Proteomes" id="UP001601627"/>
    </source>
</evidence>
<keyword evidence="3" id="KW-1185">Reference proteome</keyword>
<feature type="compositionally biased region" description="Low complexity" evidence="1">
    <location>
        <begin position="70"/>
        <end position="83"/>
    </location>
</feature>
<dbReference type="EMBL" id="JBHVZQ010000002">
    <property type="protein sequence ID" value="MFF1272558.1"/>
    <property type="molecule type" value="Genomic_DNA"/>
</dbReference>
<proteinExistence type="predicted"/>
<feature type="region of interest" description="Disordered" evidence="1">
    <location>
        <begin position="65"/>
        <end position="95"/>
    </location>
</feature>
<reference evidence="2 3" key="1">
    <citation type="submission" date="2024-09" db="EMBL/GenBank/DDBJ databases">
        <title>The Natural Products Discovery Center: Release of the First 8490 Sequenced Strains for Exploring Actinobacteria Biosynthetic Diversity.</title>
        <authorList>
            <person name="Kalkreuter E."/>
            <person name="Kautsar S.A."/>
            <person name="Yang D."/>
            <person name="Bader C.D."/>
            <person name="Teijaro C.N."/>
            <person name="Fluegel L."/>
            <person name="Davis C.M."/>
            <person name="Simpson J.R."/>
            <person name="Lauterbach L."/>
            <person name="Steele A.D."/>
            <person name="Gui C."/>
            <person name="Meng S."/>
            <person name="Li G."/>
            <person name="Viehrig K."/>
            <person name="Ye F."/>
            <person name="Su P."/>
            <person name="Kiefer A.F."/>
            <person name="Nichols A."/>
            <person name="Cepeda A.J."/>
            <person name="Yan W."/>
            <person name="Fan B."/>
            <person name="Jiang Y."/>
            <person name="Adhikari A."/>
            <person name="Zheng C.-J."/>
            <person name="Schuster L."/>
            <person name="Cowan T.M."/>
            <person name="Smanski M.J."/>
            <person name="Chevrette M.G."/>
            <person name="De Carvalho L.P.S."/>
            <person name="Shen B."/>
        </authorList>
    </citation>
    <scope>NUCLEOTIDE SEQUENCE [LARGE SCALE GENOMIC DNA]</scope>
    <source>
        <strain evidence="2 3">NPDC058328</strain>
    </source>
</reference>
<comment type="caution">
    <text evidence="2">The sequence shown here is derived from an EMBL/GenBank/DDBJ whole genome shotgun (WGS) entry which is preliminary data.</text>
</comment>
<accession>A0ABW6Q042</accession>
<protein>
    <submittedName>
        <fullName evidence="2">Uncharacterized protein</fullName>
    </submittedName>
</protein>